<dbReference type="Pfam" id="PF01027">
    <property type="entry name" value="Bax1-I"/>
    <property type="match status" value="1"/>
</dbReference>
<protein>
    <submittedName>
        <fullName evidence="7">BAX inhibitor 1</fullName>
    </submittedName>
</protein>
<dbReference type="GO" id="GO:0016020">
    <property type="term" value="C:membrane"/>
    <property type="evidence" value="ECO:0000318"/>
    <property type="project" value="GO_Central"/>
</dbReference>
<evidence type="ECO:0000256" key="6">
    <source>
        <dbReference type="RuleBase" id="RU004379"/>
    </source>
</evidence>
<feature type="transmembrane region" description="Helical" evidence="6">
    <location>
        <begin position="60"/>
        <end position="78"/>
    </location>
</feature>
<dbReference type="STRING" id="105231.A0A1Y1HWI9"/>
<dbReference type="InterPro" id="IPR006214">
    <property type="entry name" value="Bax_inhibitor_1-related"/>
</dbReference>
<evidence type="ECO:0000256" key="4">
    <source>
        <dbReference type="ARBA" id="ARBA00022989"/>
    </source>
</evidence>
<evidence type="ECO:0000313" key="7">
    <source>
        <dbReference type="EMBL" id="GAQ82152.1"/>
    </source>
</evidence>
<evidence type="ECO:0000256" key="5">
    <source>
        <dbReference type="ARBA" id="ARBA00023136"/>
    </source>
</evidence>
<feature type="transmembrane region" description="Helical" evidence="6">
    <location>
        <begin position="118"/>
        <end position="139"/>
    </location>
</feature>
<feature type="transmembrane region" description="Helical" evidence="6">
    <location>
        <begin position="90"/>
        <end position="112"/>
    </location>
</feature>
<dbReference type="EMBL" id="DF237051">
    <property type="protein sequence ID" value="GAQ82152.1"/>
    <property type="molecule type" value="Genomic_DNA"/>
</dbReference>
<dbReference type="Proteomes" id="UP000054558">
    <property type="component" value="Unassembled WGS sequence"/>
</dbReference>
<dbReference type="OrthoDB" id="1277691at2759"/>
<keyword evidence="8" id="KW-1185">Reference proteome</keyword>
<comment type="subcellular location">
    <subcellularLocation>
        <location evidence="1">Membrane</location>
        <topology evidence="1">Multi-pass membrane protein</topology>
    </subcellularLocation>
</comment>
<dbReference type="GO" id="GO:0005262">
    <property type="term" value="F:calcium channel activity"/>
    <property type="evidence" value="ECO:0000318"/>
    <property type="project" value="GO_Central"/>
</dbReference>
<comment type="similarity">
    <text evidence="2 6">Belongs to the BI1 family.</text>
</comment>
<feature type="transmembrane region" description="Helical" evidence="6">
    <location>
        <begin position="146"/>
        <end position="169"/>
    </location>
</feature>
<organism evidence="7 8">
    <name type="scientific">Klebsormidium nitens</name>
    <name type="common">Green alga</name>
    <name type="synonym">Ulothrix nitens</name>
    <dbReference type="NCBI Taxonomy" id="105231"/>
    <lineage>
        <taxon>Eukaryota</taxon>
        <taxon>Viridiplantae</taxon>
        <taxon>Streptophyta</taxon>
        <taxon>Klebsormidiophyceae</taxon>
        <taxon>Klebsormidiales</taxon>
        <taxon>Klebsormidiaceae</taxon>
        <taxon>Klebsormidium</taxon>
    </lineage>
</organism>
<evidence type="ECO:0000313" key="8">
    <source>
        <dbReference type="Proteomes" id="UP000054558"/>
    </source>
</evidence>
<dbReference type="OMA" id="SRDFIMH"/>
<feature type="transmembrane region" description="Helical" evidence="6">
    <location>
        <begin position="37"/>
        <end position="54"/>
    </location>
</feature>
<feature type="transmembrane region" description="Helical" evidence="6">
    <location>
        <begin position="175"/>
        <end position="193"/>
    </location>
</feature>
<dbReference type="PANTHER" id="PTHR23291">
    <property type="entry name" value="BAX INHIBITOR-RELATED"/>
    <property type="match status" value="1"/>
</dbReference>
<dbReference type="PANTHER" id="PTHR23291:SF32">
    <property type="entry name" value="BAX INHIBITOR 1"/>
    <property type="match status" value="1"/>
</dbReference>
<gene>
    <name evidence="7" type="ORF">KFL_001020030</name>
</gene>
<name>A0A1Y1HWI9_KLENI</name>
<reference evidence="7 8" key="1">
    <citation type="journal article" date="2014" name="Nat. Commun.">
        <title>Klebsormidium flaccidum genome reveals primary factors for plant terrestrial adaptation.</title>
        <authorList>
            <person name="Hori K."/>
            <person name="Maruyama F."/>
            <person name="Fujisawa T."/>
            <person name="Togashi T."/>
            <person name="Yamamoto N."/>
            <person name="Seo M."/>
            <person name="Sato S."/>
            <person name="Yamada T."/>
            <person name="Mori H."/>
            <person name="Tajima N."/>
            <person name="Moriyama T."/>
            <person name="Ikeuchi M."/>
            <person name="Watanabe M."/>
            <person name="Wada H."/>
            <person name="Kobayashi K."/>
            <person name="Saito M."/>
            <person name="Masuda T."/>
            <person name="Sasaki-Sekimoto Y."/>
            <person name="Mashiguchi K."/>
            <person name="Awai K."/>
            <person name="Shimojima M."/>
            <person name="Masuda S."/>
            <person name="Iwai M."/>
            <person name="Nobusawa T."/>
            <person name="Narise T."/>
            <person name="Kondo S."/>
            <person name="Saito H."/>
            <person name="Sato R."/>
            <person name="Murakawa M."/>
            <person name="Ihara Y."/>
            <person name="Oshima-Yamada Y."/>
            <person name="Ohtaka K."/>
            <person name="Satoh M."/>
            <person name="Sonobe K."/>
            <person name="Ishii M."/>
            <person name="Ohtani R."/>
            <person name="Kanamori-Sato M."/>
            <person name="Honoki R."/>
            <person name="Miyazaki D."/>
            <person name="Mochizuki H."/>
            <person name="Umetsu J."/>
            <person name="Higashi K."/>
            <person name="Shibata D."/>
            <person name="Kamiya Y."/>
            <person name="Sato N."/>
            <person name="Nakamura Y."/>
            <person name="Tabata S."/>
            <person name="Ida S."/>
            <person name="Kurokawa K."/>
            <person name="Ohta H."/>
        </authorList>
    </citation>
    <scope>NUCLEOTIDE SEQUENCE [LARGE SCALE GENOMIC DNA]</scope>
    <source>
        <strain evidence="7 8">NIES-2285</strain>
    </source>
</reference>
<keyword evidence="3 6" id="KW-0812">Transmembrane</keyword>
<proteinExistence type="inferred from homology"/>
<evidence type="ECO:0000256" key="1">
    <source>
        <dbReference type="ARBA" id="ARBA00004141"/>
    </source>
</evidence>
<evidence type="ECO:0000256" key="3">
    <source>
        <dbReference type="ARBA" id="ARBA00022692"/>
    </source>
</evidence>
<dbReference type="AlphaFoldDB" id="A0A1Y1HWI9"/>
<sequence length="254" mass="27993">MESFTSYFEGRNANVSFDALKNFNALSSGVQKHLQRVYITLTAAVLVAAVGVYAHTLLNLGGTLTHLGFIGLTIWLTMTPATPAQEGKRMSLLMGAAFLQGCSLGTLVQVILAIDPSIVLMAFLGTTAVFACFSGAALLAQRRSYLYLGGVLSSAVSVMMMLHLGSWLFGRSAAMFQLELYAGLLVFCAYVIYDTQVIVERAVRGEKDHIKHALDLFVDFVAIFVRLMVILAQNEQKKERREREKRNKSNTVRR</sequence>
<keyword evidence="5 6" id="KW-0472">Membrane</keyword>
<accession>A0A1Y1HWI9</accession>
<evidence type="ECO:0000256" key="2">
    <source>
        <dbReference type="ARBA" id="ARBA00010350"/>
    </source>
</evidence>
<dbReference type="CDD" id="cd10430">
    <property type="entry name" value="BI-1"/>
    <property type="match status" value="1"/>
</dbReference>
<keyword evidence="4 6" id="KW-1133">Transmembrane helix</keyword>